<accession>A0AAN8VU00</accession>
<keyword evidence="7" id="KW-0067">ATP-binding</keyword>
<proteinExistence type="predicted"/>
<name>A0AAN8VU00_9MAGN</name>
<dbReference type="GO" id="GO:0042626">
    <property type="term" value="F:ATPase-coupled transmembrane transporter activity"/>
    <property type="evidence" value="ECO:0007669"/>
    <property type="project" value="TreeGrafter"/>
</dbReference>
<feature type="domain" description="ABC transporter" evidence="6">
    <location>
        <begin position="255"/>
        <end position="359"/>
    </location>
</feature>
<gene>
    <name evidence="7" type="ORF">RJ641_033111</name>
</gene>
<comment type="caution">
    <text evidence="7">The sequence shown here is derived from an EMBL/GenBank/DDBJ whole genome shotgun (WGS) entry which is preliminary data.</text>
</comment>
<dbReference type="AlphaFoldDB" id="A0AAN8VU00"/>
<evidence type="ECO:0000313" key="8">
    <source>
        <dbReference type="Proteomes" id="UP001370490"/>
    </source>
</evidence>
<dbReference type="Proteomes" id="UP001370490">
    <property type="component" value="Unassembled WGS sequence"/>
</dbReference>
<evidence type="ECO:0000256" key="4">
    <source>
        <dbReference type="ARBA" id="ARBA00022989"/>
    </source>
</evidence>
<keyword evidence="3" id="KW-0812">Transmembrane</keyword>
<dbReference type="InterPro" id="IPR003439">
    <property type="entry name" value="ABC_transporter-like_ATP-bd"/>
</dbReference>
<evidence type="ECO:0000256" key="5">
    <source>
        <dbReference type="ARBA" id="ARBA00023136"/>
    </source>
</evidence>
<sequence>MKMRGERGNVRWIVPSVSRIILDLATCINSQDKEGSSTGTYSNPAAMEIAAQGIFSHMNNISAVIGEQGIKELSFCMLNHVVEVTEELYEDQETIKRHLSHAQAPLSQHLVTLSLMLVIIYYCSDQVLTTKERRQAKSREAAARSARNCTTTSKMEICERYWQHDLKIGSKKVGTDAAIISGPLGLSTSEKLSAAAKGKKKEPSNLTKMMPQLEENPESIEGFNLVTGDKNLKTKPPKGKKLRGHTQIFRYAYGQIEKEKAMQEQNKDRTFSGAITMATDIEIRTRLQRSCFQGFNPYMEREKQIFDVMSFLRFRLAADLSKPEKVDKRGISGGQRKRINVGLEMVAKPSLLILDEPTSGLDSSSSQLLLRALSKGGCRRSKRLYGGSSTEVNA</sequence>
<dbReference type="SUPFAM" id="SSF52540">
    <property type="entry name" value="P-loop containing nucleoside triphosphate hydrolases"/>
    <property type="match status" value="1"/>
</dbReference>
<dbReference type="GO" id="GO:0016020">
    <property type="term" value="C:membrane"/>
    <property type="evidence" value="ECO:0007669"/>
    <property type="project" value="UniProtKB-SubCell"/>
</dbReference>
<dbReference type="PANTHER" id="PTHR48041:SF91">
    <property type="entry name" value="ABC TRANSPORTER G FAMILY MEMBER 28"/>
    <property type="match status" value="1"/>
</dbReference>
<comment type="subcellular location">
    <subcellularLocation>
        <location evidence="1">Membrane</location>
        <topology evidence="1">Multi-pass membrane protein</topology>
    </subcellularLocation>
</comment>
<dbReference type="PANTHER" id="PTHR48041">
    <property type="entry name" value="ABC TRANSPORTER G FAMILY MEMBER 28"/>
    <property type="match status" value="1"/>
</dbReference>
<organism evidence="7 8">
    <name type="scientific">Dillenia turbinata</name>
    <dbReference type="NCBI Taxonomy" id="194707"/>
    <lineage>
        <taxon>Eukaryota</taxon>
        <taxon>Viridiplantae</taxon>
        <taxon>Streptophyta</taxon>
        <taxon>Embryophyta</taxon>
        <taxon>Tracheophyta</taxon>
        <taxon>Spermatophyta</taxon>
        <taxon>Magnoliopsida</taxon>
        <taxon>eudicotyledons</taxon>
        <taxon>Gunneridae</taxon>
        <taxon>Pentapetalae</taxon>
        <taxon>Dilleniales</taxon>
        <taxon>Dilleniaceae</taxon>
        <taxon>Dillenia</taxon>
    </lineage>
</organism>
<keyword evidence="4" id="KW-1133">Transmembrane helix</keyword>
<keyword evidence="2" id="KW-0813">Transport</keyword>
<evidence type="ECO:0000313" key="7">
    <source>
        <dbReference type="EMBL" id="KAK6936081.1"/>
    </source>
</evidence>
<dbReference type="EMBL" id="JBAMMX010000007">
    <property type="protein sequence ID" value="KAK6936081.1"/>
    <property type="molecule type" value="Genomic_DNA"/>
</dbReference>
<evidence type="ECO:0000259" key="6">
    <source>
        <dbReference type="Pfam" id="PF00005"/>
    </source>
</evidence>
<keyword evidence="5" id="KW-0472">Membrane</keyword>
<reference evidence="7 8" key="1">
    <citation type="submission" date="2023-12" db="EMBL/GenBank/DDBJ databases">
        <title>A high-quality genome assembly for Dillenia turbinata (Dilleniales).</title>
        <authorList>
            <person name="Chanderbali A."/>
        </authorList>
    </citation>
    <scope>NUCLEOTIDE SEQUENCE [LARGE SCALE GENOMIC DNA]</scope>
    <source>
        <strain evidence="7">LSX21</strain>
        <tissue evidence="7">Leaf</tissue>
    </source>
</reference>
<evidence type="ECO:0000256" key="3">
    <source>
        <dbReference type="ARBA" id="ARBA00022692"/>
    </source>
</evidence>
<evidence type="ECO:0000256" key="1">
    <source>
        <dbReference type="ARBA" id="ARBA00004141"/>
    </source>
</evidence>
<dbReference type="InterPro" id="IPR027417">
    <property type="entry name" value="P-loop_NTPase"/>
</dbReference>
<dbReference type="GO" id="GO:0005524">
    <property type="term" value="F:ATP binding"/>
    <property type="evidence" value="ECO:0007669"/>
    <property type="project" value="UniProtKB-KW"/>
</dbReference>
<keyword evidence="8" id="KW-1185">Reference proteome</keyword>
<protein>
    <submittedName>
        <fullName evidence="7">ABC transporter-like, ATP-binding domain</fullName>
    </submittedName>
</protein>
<keyword evidence="7" id="KW-0547">Nucleotide-binding</keyword>
<dbReference type="Gene3D" id="3.40.50.300">
    <property type="entry name" value="P-loop containing nucleotide triphosphate hydrolases"/>
    <property type="match status" value="1"/>
</dbReference>
<dbReference type="Pfam" id="PF00005">
    <property type="entry name" value="ABC_tran"/>
    <property type="match status" value="1"/>
</dbReference>
<dbReference type="GO" id="GO:0016887">
    <property type="term" value="F:ATP hydrolysis activity"/>
    <property type="evidence" value="ECO:0007669"/>
    <property type="project" value="InterPro"/>
</dbReference>
<evidence type="ECO:0000256" key="2">
    <source>
        <dbReference type="ARBA" id="ARBA00022448"/>
    </source>
</evidence>
<dbReference type="InterPro" id="IPR050352">
    <property type="entry name" value="ABCG_transporters"/>
</dbReference>